<dbReference type="RefSeq" id="WP_215605616.1">
    <property type="nucleotide sequence ID" value="NZ_CP076136.1"/>
</dbReference>
<feature type="transmembrane region" description="Helical" evidence="6">
    <location>
        <begin position="13"/>
        <end position="32"/>
    </location>
</feature>
<feature type="transmembrane region" description="Helical" evidence="6">
    <location>
        <begin position="76"/>
        <end position="94"/>
    </location>
</feature>
<feature type="transmembrane region" description="Helical" evidence="6">
    <location>
        <begin position="185"/>
        <end position="205"/>
    </location>
</feature>
<evidence type="ECO:0000256" key="6">
    <source>
        <dbReference type="SAM" id="Phobius"/>
    </source>
</evidence>
<evidence type="ECO:0000256" key="2">
    <source>
        <dbReference type="ARBA" id="ARBA00008333"/>
    </source>
</evidence>
<evidence type="ECO:0000313" key="7">
    <source>
        <dbReference type="EMBL" id="QWG24874.1"/>
    </source>
</evidence>
<evidence type="ECO:0000256" key="4">
    <source>
        <dbReference type="ARBA" id="ARBA00022989"/>
    </source>
</evidence>
<evidence type="ECO:0000256" key="5">
    <source>
        <dbReference type="ARBA" id="ARBA00023136"/>
    </source>
</evidence>
<name>A0A975P3E6_9BRAD</name>
<protein>
    <submittedName>
        <fullName evidence="7">FTR1 family protein</fullName>
    </submittedName>
</protein>
<reference evidence="7 8" key="1">
    <citation type="submission" date="2021-06" db="EMBL/GenBank/DDBJ databases">
        <title>Bradyrhizobium sp. S2-11-4 Genome sequencing.</title>
        <authorList>
            <person name="Jin L."/>
        </authorList>
    </citation>
    <scope>NUCLEOTIDE SEQUENCE [LARGE SCALE GENOMIC DNA]</scope>
    <source>
        <strain evidence="7 8">S2-11-4</strain>
    </source>
</reference>
<keyword evidence="5 6" id="KW-0472">Membrane</keyword>
<gene>
    <name evidence="7" type="ORF">KMZ93_08350</name>
</gene>
<dbReference type="PANTHER" id="PTHR31632">
    <property type="entry name" value="IRON TRANSPORTER FTH1"/>
    <property type="match status" value="1"/>
</dbReference>
<feature type="transmembrane region" description="Helical" evidence="6">
    <location>
        <begin position="114"/>
        <end position="131"/>
    </location>
</feature>
<feature type="transmembrane region" description="Helical" evidence="6">
    <location>
        <begin position="237"/>
        <end position="256"/>
    </location>
</feature>
<dbReference type="EMBL" id="CP076136">
    <property type="protein sequence ID" value="QWG24874.1"/>
    <property type="molecule type" value="Genomic_DNA"/>
</dbReference>
<dbReference type="Pfam" id="PF03239">
    <property type="entry name" value="FTR1"/>
    <property type="match status" value="1"/>
</dbReference>
<dbReference type="AlphaFoldDB" id="A0A975P3E6"/>
<proteinExistence type="inferred from homology"/>
<dbReference type="InterPro" id="IPR004923">
    <property type="entry name" value="FTR1/Fip1/EfeU"/>
</dbReference>
<evidence type="ECO:0000256" key="1">
    <source>
        <dbReference type="ARBA" id="ARBA00004141"/>
    </source>
</evidence>
<keyword evidence="4 6" id="KW-1133">Transmembrane helix</keyword>
<evidence type="ECO:0000256" key="3">
    <source>
        <dbReference type="ARBA" id="ARBA00022692"/>
    </source>
</evidence>
<feature type="transmembrane region" description="Helical" evidence="6">
    <location>
        <begin position="44"/>
        <end position="70"/>
    </location>
</feature>
<feature type="transmembrane region" description="Helical" evidence="6">
    <location>
        <begin position="151"/>
        <end position="173"/>
    </location>
</feature>
<dbReference type="Proteomes" id="UP000676951">
    <property type="component" value="Chromosome"/>
</dbReference>
<sequence>MGDLSVALQSASILLREGVEAMLVIAALAAFLRRAGASGELKAVYLGAMLAILASVLAAVVFDLFLGGVHDDRVEAAMMLLVSALMFYMSGWLFLRQDPAAWNATLHRSAERALSSGTSLSLGSIAFLAVFREGSETVLFLHALARSSGGWTAGLNVGLLAALVCLLALYGAMQWLAFRLPLRPVFLLTSAFLFLMGLRFIGGAVQELQEQALVSYDAVAAPDWLLALGINPTWEAFAIQLVIAAIAAGSTLAMYSRRPRAMVVAKRRP</sequence>
<dbReference type="GO" id="GO:0033573">
    <property type="term" value="C:high-affinity iron permease complex"/>
    <property type="evidence" value="ECO:0007669"/>
    <property type="project" value="InterPro"/>
</dbReference>
<dbReference type="PANTHER" id="PTHR31632:SF2">
    <property type="entry name" value="PLASMA MEMBRANE IRON PERMEASE"/>
    <property type="match status" value="1"/>
</dbReference>
<keyword evidence="3 6" id="KW-0812">Transmembrane</keyword>
<evidence type="ECO:0000313" key="8">
    <source>
        <dbReference type="Proteomes" id="UP000676951"/>
    </source>
</evidence>
<dbReference type="GO" id="GO:0015093">
    <property type="term" value="F:ferrous iron transmembrane transporter activity"/>
    <property type="evidence" value="ECO:0007669"/>
    <property type="project" value="TreeGrafter"/>
</dbReference>
<organism evidence="7 8">
    <name type="scientific">Bradyrhizobium sediminis</name>
    <dbReference type="NCBI Taxonomy" id="2840469"/>
    <lineage>
        <taxon>Bacteria</taxon>
        <taxon>Pseudomonadati</taxon>
        <taxon>Pseudomonadota</taxon>
        <taxon>Alphaproteobacteria</taxon>
        <taxon>Hyphomicrobiales</taxon>
        <taxon>Nitrobacteraceae</taxon>
        <taxon>Bradyrhizobium</taxon>
    </lineage>
</organism>
<keyword evidence="8" id="KW-1185">Reference proteome</keyword>
<comment type="subcellular location">
    <subcellularLocation>
        <location evidence="1">Membrane</location>
        <topology evidence="1">Multi-pass membrane protein</topology>
    </subcellularLocation>
</comment>
<accession>A0A975P3E6</accession>
<comment type="similarity">
    <text evidence="2">Belongs to the oxidase-dependent Fe transporter (OFeT) (TC 9.A.10.1) family.</text>
</comment>